<evidence type="ECO:0000256" key="1">
    <source>
        <dbReference type="ARBA" id="ARBA00022801"/>
    </source>
</evidence>
<evidence type="ECO:0000313" key="6">
    <source>
        <dbReference type="EMBL" id="PSJ06178.1"/>
    </source>
</evidence>
<feature type="region of interest" description="Disordered" evidence="4">
    <location>
        <begin position="267"/>
        <end position="291"/>
    </location>
</feature>
<evidence type="ECO:0000256" key="2">
    <source>
        <dbReference type="ARBA" id="ARBA00022963"/>
    </source>
</evidence>
<dbReference type="Proteomes" id="UP000243002">
    <property type="component" value="Unassembled WGS sequence"/>
</dbReference>
<dbReference type="PANTHER" id="PTHR10272:SF0">
    <property type="entry name" value="PLATELET-ACTIVATING FACTOR ACETYLHYDROLASE"/>
    <property type="match status" value="1"/>
</dbReference>
<evidence type="ECO:0000256" key="3">
    <source>
        <dbReference type="ARBA" id="ARBA00023098"/>
    </source>
</evidence>
<dbReference type="PANTHER" id="PTHR10272">
    <property type="entry name" value="PLATELET-ACTIVATING FACTOR ACETYLHYDROLASE"/>
    <property type="match status" value="1"/>
</dbReference>
<feature type="compositionally biased region" description="Pro residues" evidence="4">
    <location>
        <begin position="508"/>
        <end position="517"/>
    </location>
</feature>
<reference evidence="6 7" key="1">
    <citation type="journal article" date="2018" name="Environ. Microbiol.">
        <title>Ecological and genomic features of two widespread freshwater picocyanobacteria.</title>
        <authorList>
            <person name="Cabello-Yeves P.J."/>
            <person name="Picazo A."/>
            <person name="Camacho A."/>
            <person name="Callieri C."/>
            <person name="Rosselli R."/>
            <person name="Roda-Garcia J.J."/>
            <person name="Coutinho F.H."/>
            <person name="Rodriguez-Valera F."/>
        </authorList>
    </citation>
    <scope>NUCLEOTIDE SEQUENCE [LARGE SCALE GENOMIC DNA]</scope>
    <source>
        <strain evidence="6 7">Tous</strain>
    </source>
</reference>
<dbReference type="InterPro" id="IPR000073">
    <property type="entry name" value="AB_hydrolase_1"/>
</dbReference>
<dbReference type="AlphaFoldDB" id="A0A2P7MY86"/>
<evidence type="ECO:0000313" key="7">
    <source>
        <dbReference type="Proteomes" id="UP000243002"/>
    </source>
</evidence>
<keyword evidence="7" id="KW-1185">Reference proteome</keyword>
<sequence>MNRPFRFRALSILATGIGAAALLGSAPARAIETINLRLPLLETDFSIRVAELRSPEALIAGDSDLAELDRATRGEIGRRLKAVVNSNLPFDAKAVIRKAQGSPLLDQVLLLVGALGDIDGLPDPLDPAQFEQAMERSAAKGGITLLDVIEQLPGQSVTVELGRLGFSIQRFRDQRRSAEKLIASIPAVGSAGPLQEPGRQSVARQELKIVVGHRPEPLALVVLEPTGSGAAPNRLVVISHGLWDDPSNFEGWAAHLASHGYTVVLPRHPGSDQSQQRAMLAGKQPPPSPSELALRPKDVSAVIDAAAQGRLALRRPVNTQAVLVAGHSWGATTALQLAGARPITTKLQQLCDEVRDPSRNLSWILQCNFVGSADSAALVDPRVAAAIAVSPPMRLLFDVDSAGSMKAKVLVISGSRDWVVPPGPEAIEPMARATRGGASGHRLVLAENADHFNLRSPRGESGGALRALLLAWFNSAARLSPGNPPELPLAGWGSATHPLRDVTSALPKPTPKPQAQP</sequence>
<dbReference type="RefSeq" id="WP_106502212.1">
    <property type="nucleotide sequence ID" value="NZ_PXXO01000004.1"/>
</dbReference>
<dbReference type="Pfam" id="PF00561">
    <property type="entry name" value="Abhydrolase_1"/>
    <property type="match status" value="1"/>
</dbReference>
<organism evidence="6 7">
    <name type="scientific">Cyanobium usitatum str. Tous</name>
    <dbReference type="NCBI Taxonomy" id="2116684"/>
    <lineage>
        <taxon>Bacteria</taxon>
        <taxon>Bacillati</taxon>
        <taxon>Cyanobacteriota</taxon>
        <taxon>Cyanophyceae</taxon>
        <taxon>Synechococcales</taxon>
        <taxon>Prochlorococcaceae</taxon>
        <taxon>Cyanobium</taxon>
    </lineage>
</organism>
<gene>
    <name evidence="6" type="ORF">C7K55_04365</name>
</gene>
<evidence type="ECO:0000259" key="5">
    <source>
        <dbReference type="Pfam" id="PF00561"/>
    </source>
</evidence>
<accession>A0A2P7MY86</accession>
<protein>
    <submittedName>
        <fullName evidence="6">Dienelactone hydrolase</fullName>
    </submittedName>
</protein>
<dbReference type="GO" id="GO:0016042">
    <property type="term" value="P:lipid catabolic process"/>
    <property type="evidence" value="ECO:0007669"/>
    <property type="project" value="UniProtKB-KW"/>
</dbReference>
<dbReference type="InterPro" id="IPR029058">
    <property type="entry name" value="AB_hydrolase_fold"/>
</dbReference>
<evidence type="ECO:0000256" key="4">
    <source>
        <dbReference type="SAM" id="MobiDB-lite"/>
    </source>
</evidence>
<feature type="domain" description="AB hydrolase-1" evidence="5">
    <location>
        <begin position="235"/>
        <end position="341"/>
    </location>
</feature>
<dbReference type="EMBL" id="PXXO01000004">
    <property type="protein sequence ID" value="PSJ06178.1"/>
    <property type="molecule type" value="Genomic_DNA"/>
</dbReference>
<keyword evidence="1 6" id="KW-0378">Hydrolase</keyword>
<dbReference type="Gene3D" id="3.40.50.1820">
    <property type="entry name" value="alpha/beta hydrolase"/>
    <property type="match status" value="1"/>
</dbReference>
<comment type="caution">
    <text evidence="6">The sequence shown here is derived from an EMBL/GenBank/DDBJ whole genome shotgun (WGS) entry which is preliminary data.</text>
</comment>
<proteinExistence type="predicted"/>
<name>A0A2P7MY86_9CYAN</name>
<dbReference type="SUPFAM" id="SSF53474">
    <property type="entry name" value="alpha/beta-Hydrolases"/>
    <property type="match status" value="1"/>
</dbReference>
<dbReference type="GO" id="GO:0003847">
    <property type="term" value="F:1-alkyl-2-acetylglycerophosphocholine esterase activity"/>
    <property type="evidence" value="ECO:0007669"/>
    <property type="project" value="TreeGrafter"/>
</dbReference>
<dbReference type="OrthoDB" id="422423at2"/>
<keyword evidence="2" id="KW-0442">Lipid degradation</keyword>
<feature type="region of interest" description="Disordered" evidence="4">
    <location>
        <begin position="488"/>
        <end position="517"/>
    </location>
</feature>
<keyword evidence="3" id="KW-0443">Lipid metabolism</keyword>